<comment type="caution">
    <text evidence="2">The sequence shown here is derived from an EMBL/GenBank/DDBJ whole genome shotgun (WGS) entry which is preliminary data.</text>
</comment>
<accession>A0A7Y3WUI9</accession>
<feature type="domain" description="Methyltransferase" evidence="1">
    <location>
        <begin position="42"/>
        <end position="162"/>
    </location>
</feature>
<dbReference type="PANTHER" id="PTHR43591">
    <property type="entry name" value="METHYLTRANSFERASE"/>
    <property type="match status" value="1"/>
</dbReference>
<protein>
    <submittedName>
        <fullName evidence="2">Class I SAM-dependent methyltransferase</fullName>
    </submittedName>
</protein>
<dbReference type="EMBL" id="JABEYB010000019">
    <property type="protein sequence ID" value="NNU78133.1"/>
    <property type="molecule type" value="Genomic_DNA"/>
</dbReference>
<reference evidence="2 3" key="1">
    <citation type="submission" date="2020-05" db="EMBL/GenBank/DDBJ databases">
        <title>Complete genome of Clostridium estertheticum subspecies estertheticum, isolated from Vacuum packed lamb meat from New Zealand imported to Switzerland.</title>
        <authorList>
            <person name="Wambui J."/>
            <person name="Stevens M.J.A."/>
            <person name="Stephan R."/>
        </authorList>
    </citation>
    <scope>NUCLEOTIDE SEQUENCE [LARGE SCALE GENOMIC DNA]</scope>
    <source>
        <strain evidence="2 3">CEST001</strain>
    </source>
</reference>
<proteinExistence type="predicted"/>
<dbReference type="RefSeq" id="WP_171298723.1">
    <property type="nucleotide sequence ID" value="NZ_CP087098.1"/>
</dbReference>
<dbReference type="InterPro" id="IPR025714">
    <property type="entry name" value="Methyltranfer_dom"/>
</dbReference>
<organism evidence="2 3">
    <name type="scientific">Clostridium estertheticum</name>
    <dbReference type="NCBI Taxonomy" id="238834"/>
    <lineage>
        <taxon>Bacteria</taxon>
        <taxon>Bacillati</taxon>
        <taxon>Bacillota</taxon>
        <taxon>Clostridia</taxon>
        <taxon>Eubacteriales</taxon>
        <taxon>Clostridiaceae</taxon>
        <taxon>Clostridium</taxon>
    </lineage>
</organism>
<dbReference type="GO" id="GO:0032259">
    <property type="term" value="P:methylation"/>
    <property type="evidence" value="ECO:0007669"/>
    <property type="project" value="UniProtKB-KW"/>
</dbReference>
<dbReference type="InterPro" id="IPR029063">
    <property type="entry name" value="SAM-dependent_MTases_sf"/>
</dbReference>
<dbReference type="Pfam" id="PF13847">
    <property type="entry name" value="Methyltransf_31"/>
    <property type="match status" value="1"/>
</dbReference>
<dbReference type="Proteomes" id="UP000531659">
    <property type="component" value="Unassembled WGS sequence"/>
</dbReference>
<keyword evidence="2" id="KW-0808">Transferase</keyword>
<dbReference type="AlphaFoldDB" id="A0A7Y3WUI9"/>
<name>A0A7Y3WUI9_9CLOT</name>
<dbReference type="SUPFAM" id="SSF53335">
    <property type="entry name" value="S-adenosyl-L-methionine-dependent methyltransferases"/>
    <property type="match status" value="1"/>
</dbReference>
<sequence>MEFLHDKINFDDSMVCCYDELPLWSSPFGILLLNNIPLIKESIIVDIGCGTGFPLLELAQRFGESCKVFGIDPWERAIDRANRKKEKYRIKNVELLRGIGEEMPFSNEHIDIVVSNLGINNFQNPDEVLTECFRVLKSRGKLIFTTNLFGHFDEFYSKFAEVLSDLKLESEINNLNEHMKKRHSLEDINTLIKRNKFSVKKVIQENYVMRFVDGSSFFNHYFIKLAFLQGWKEIVKEDNWNTVFSNLENRLNNIAKEKGEIVLNVPMAYIECEK</sequence>
<keyword evidence="2" id="KW-0489">Methyltransferase</keyword>
<evidence type="ECO:0000313" key="2">
    <source>
        <dbReference type="EMBL" id="NNU78133.1"/>
    </source>
</evidence>
<dbReference type="Gene3D" id="3.40.50.150">
    <property type="entry name" value="Vaccinia Virus protein VP39"/>
    <property type="match status" value="1"/>
</dbReference>
<dbReference type="PANTHER" id="PTHR43591:SF24">
    <property type="entry name" value="2-METHOXY-6-POLYPRENYL-1,4-BENZOQUINOL METHYLASE, MITOCHONDRIAL"/>
    <property type="match status" value="1"/>
</dbReference>
<dbReference type="CDD" id="cd02440">
    <property type="entry name" value="AdoMet_MTases"/>
    <property type="match status" value="1"/>
</dbReference>
<evidence type="ECO:0000259" key="1">
    <source>
        <dbReference type="Pfam" id="PF13847"/>
    </source>
</evidence>
<dbReference type="GO" id="GO:0008168">
    <property type="term" value="F:methyltransferase activity"/>
    <property type="evidence" value="ECO:0007669"/>
    <property type="project" value="UniProtKB-KW"/>
</dbReference>
<evidence type="ECO:0000313" key="3">
    <source>
        <dbReference type="Proteomes" id="UP000531659"/>
    </source>
</evidence>
<gene>
    <name evidence="2" type="ORF">HLQ16_19660</name>
</gene>